<gene>
    <name evidence="2" type="ORF">ACFOEE_11290</name>
</gene>
<protein>
    <submittedName>
        <fullName evidence="2">Glycosyltransferase</fullName>
        <ecNumber evidence="2">2.4.-.-</ecNumber>
    </submittedName>
</protein>
<dbReference type="RefSeq" id="WP_377124244.1">
    <property type="nucleotide sequence ID" value="NZ_JBHRSD010000017.1"/>
</dbReference>
<dbReference type="PANTHER" id="PTHR43685:SF11">
    <property type="entry name" value="GLYCOSYLTRANSFERASE TAGX-RELATED"/>
    <property type="match status" value="1"/>
</dbReference>
<dbReference type="SUPFAM" id="SSF53448">
    <property type="entry name" value="Nucleotide-diphospho-sugar transferases"/>
    <property type="match status" value="1"/>
</dbReference>
<reference evidence="3" key="1">
    <citation type="journal article" date="2019" name="Int. J. Syst. Evol. Microbiol.">
        <title>The Global Catalogue of Microorganisms (GCM) 10K type strain sequencing project: providing services to taxonomists for standard genome sequencing and annotation.</title>
        <authorList>
            <consortium name="The Broad Institute Genomics Platform"/>
            <consortium name="The Broad Institute Genome Sequencing Center for Infectious Disease"/>
            <person name="Wu L."/>
            <person name="Ma J."/>
        </authorList>
    </citation>
    <scope>NUCLEOTIDE SEQUENCE [LARGE SCALE GENOMIC DNA]</scope>
    <source>
        <strain evidence="3">KCTC 42730</strain>
    </source>
</reference>
<comment type="caution">
    <text evidence="2">The sequence shown here is derived from an EMBL/GenBank/DDBJ whole genome shotgun (WGS) entry which is preliminary data.</text>
</comment>
<evidence type="ECO:0000313" key="3">
    <source>
        <dbReference type="Proteomes" id="UP001595453"/>
    </source>
</evidence>
<proteinExistence type="predicted"/>
<feature type="domain" description="Glycosyltransferase 2-like" evidence="1">
    <location>
        <begin position="7"/>
        <end position="148"/>
    </location>
</feature>
<keyword evidence="3" id="KW-1185">Reference proteome</keyword>
<dbReference type="CDD" id="cd00761">
    <property type="entry name" value="Glyco_tranf_GTA_type"/>
    <property type="match status" value="1"/>
</dbReference>
<dbReference type="Pfam" id="PF00535">
    <property type="entry name" value="Glycos_transf_2"/>
    <property type="match status" value="1"/>
</dbReference>
<evidence type="ECO:0000259" key="1">
    <source>
        <dbReference type="Pfam" id="PF00535"/>
    </source>
</evidence>
<evidence type="ECO:0000313" key="2">
    <source>
        <dbReference type="EMBL" id="MFC3033107.1"/>
    </source>
</evidence>
<sequence length="287" mass="33491">MSPLVTVWLPTYNRLHLLKRAVDSVLAQTYKNIELFIVDNGSKDGTQEFIRDLMLRHPNIRYKRFDENRGACNARNYAILNGEGLYATGLDDDDEFLPNRIQSLLEAFDKQDAFVCSGYYWDYGSRRKAILSSQLSIGINEQLNFNQASNQVFTFRNRLIESGLFDPDLVSSQDWDMWTRLILKYGNGKRIATVSYIVHTAHDLPRITSSEDARVRGLEQFFSKYEMYMSEQNKKCFSFFMHYTQGKCVTLMDVKRFYCKPIAVKVIKAWLASLFPYLARKRLEILK</sequence>
<dbReference type="InterPro" id="IPR050834">
    <property type="entry name" value="Glycosyltransf_2"/>
</dbReference>
<dbReference type="InterPro" id="IPR001173">
    <property type="entry name" value="Glyco_trans_2-like"/>
</dbReference>
<keyword evidence="2" id="KW-0328">Glycosyltransferase</keyword>
<dbReference type="InterPro" id="IPR029044">
    <property type="entry name" value="Nucleotide-diphossugar_trans"/>
</dbReference>
<dbReference type="Proteomes" id="UP001595453">
    <property type="component" value="Unassembled WGS sequence"/>
</dbReference>
<organism evidence="2 3">
    <name type="scientific">Pseudoalteromonas fenneropenaei</name>
    <dbReference type="NCBI Taxonomy" id="1737459"/>
    <lineage>
        <taxon>Bacteria</taxon>
        <taxon>Pseudomonadati</taxon>
        <taxon>Pseudomonadota</taxon>
        <taxon>Gammaproteobacteria</taxon>
        <taxon>Alteromonadales</taxon>
        <taxon>Pseudoalteromonadaceae</taxon>
        <taxon>Pseudoalteromonas</taxon>
    </lineage>
</organism>
<dbReference type="EMBL" id="JBHRSD010000017">
    <property type="protein sequence ID" value="MFC3033107.1"/>
    <property type="molecule type" value="Genomic_DNA"/>
</dbReference>
<dbReference type="Gene3D" id="3.90.550.10">
    <property type="entry name" value="Spore Coat Polysaccharide Biosynthesis Protein SpsA, Chain A"/>
    <property type="match status" value="1"/>
</dbReference>
<accession>A0ABV7CKF9</accession>
<keyword evidence="2" id="KW-0808">Transferase</keyword>
<dbReference type="GO" id="GO:0016757">
    <property type="term" value="F:glycosyltransferase activity"/>
    <property type="evidence" value="ECO:0007669"/>
    <property type="project" value="UniProtKB-KW"/>
</dbReference>
<dbReference type="EC" id="2.4.-.-" evidence="2"/>
<dbReference type="PANTHER" id="PTHR43685">
    <property type="entry name" value="GLYCOSYLTRANSFERASE"/>
    <property type="match status" value="1"/>
</dbReference>
<name>A0ABV7CKF9_9GAMM</name>